<dbReference type="AlphaFoldDB" id="A0A7G9FK59"/>
<evidence type="ECO:0000313" key="5">
    <source>
        <dbReference type="Proteomes" id="UP000515819"/>
    </source>
</evidence>
<keyword evidence="5" id="KW-1185">Reference proteome</keyword>
<dbReference type="Proteomes" id="UP000515819">
    <property type="component" value="Chromosome"/>
</dbReference>
<protein>
    <submittedName>
        <fullName evidence="4">Helix-turn-helix transcriptional regulator</fullName>
    </submittedName>
</protein>
<dbReference type="InterPro" id="IPR010982">
    <property type="entry name" value="Lambda_DNA-bd_dom_sf"/>
</dbReference>
<dbReference type="Gene3D" id="1.10.260.40">
    <property type="entry name" value="lambda repressor-like DNA-binding domains"/>
    <property type="match status" value="1"/>
</dbReference>
<organism evidence="4 5">
    <name type="scientific">Wujia chipingensis</name>
    <dbReference type="NCBI Taxonomy" id="2763670"/>
    <lineage>
        <taxon>Bacteria</taxon>
        <taxon>Bacillati</taxon>
        <taxon>Bacillota</taxon>
        <taxon>Clostridia</taxon>
        <taxon>Lachnospirales</taxon>
        <taxon>Lachnospiraceae</taxon>
        <taxon>Wujia</taxon>
    </lineage>
</organism>
<dbReference type="PROSITE" id="PS50943">
    <property type="entry name" value="HTH_CROC1"/>
    <property type="match status" value="1"/>
</dbReference>
<dbReference type="PANTHER" id="PTHR46558:SF11">
    <property type="entry name" value="HTH-TYPE TRANSCRIPTIONAL REGULATOR XRE"/>
    <property type="match status" value="1"/>
</dbReference>
<proteinExistence type="predicted"/>
<dbReference type="CDD" id="cd00093">
    <property type="entry name" value="HTH_XRE"/>
    <property type="match status" value="1"/>
</dbReference>
<evidence type="ECO:0000313" key="4">
    <source>
        <dbReference type="EMBL" id="QNL98940.1"/>
    </source>
</evidence>
<dbReference type="PANTHER" id="PTHR46558">
    <property type="entry name" value="TRACRIPTIONAL REGULATORY PROTEIN-RELATED-RELATED"/>
    <property type="match status" value="1"/>
</dbReference>
<gene>
    <name evidence="4" type="ORF">H9Q76_09315</name>
</gene>
<name>A0A7G9FK59_9FIRM</name>
<accession>A0A7G9FK59</accession>
<sequence>MFLSKNISILRKRKGLSQEKFAEKIGESSRGTVAKWETGETKPSIEQIDSMAQFFDVSLDQLVRYDFSKNETYDAIDNSKEIVKLISGMLHGNEDILKFVDVKVLIGVVIDLTLSKAEAEEAIDKRRAVALYMEAGALGEQKAYERAYHLVEELLNGIGKIKSEEELDRAIELKELSEDLYEKIWGFREDLSDLMLLSYQAKERVLDEFFVRRQWKEEQRKEAVESARIAYNNLKAEYSRLMLEGKKEEAEKLVFVINKYALAGYADEEAKKYMINVEKK</sequence>
<reference evidence="4 5" key="1">
    <citation type="submission" date="2020-08" db="EMBL/GenBank/DDBJ databases">
        <authorList>
            <person name="Liu C."/>
            <person name="Sun Q."/>
        </authorList>
    </citation>
    <scope>NUCLEOTIDE SEQUENCE [LARGE SCALE GENOMIC DNA]</scope>
    <source>
        <strain evidence="4 5">NSJ-4</strain>
    </source>
</reference>
<dbReference type="InterPro" id="IPR001387">
    <property type="entry name" value="Cro/C1-type_HTH"/>
</dbReference>
<evidence type="ECO:0000259" key="3">
    <source>
        <dbReference type="PROSITE" id="PS50943"/>
    </source>
</evidence>
<evidence type="ECO:0000256" key="2">
    <source>
        <dbReference type="SAM" id="Coils"/>
    </source>
</evidence>
<keyword evidence="2" id="KW-0175">Coiled coil</keyword>
<dbReference type="KEGG" id="wcp:H9Q76_09315"/>
<dbReference type="Pfam" id="PF01381">
    <property type="entry name" value="HTH_3"/>
    <property type="match status" value="1"/>
</dbReference>
<dbReference type="SUPFAM" id="SSF47413">
    <property type="entry name" value="lambda repressor-like DNA-binding domains"/>
    <property type="match status" value="1"/>
</dbReference>
<dbReference type="GO" id="GO:0003677">
    <property type="term" value="F:DNA binding"/>
    <property type="evidence" value="ECO:0007669"/>
    <property type="project" value="UniProtKB-KW"/>
</dbReference>
<feature type="coiled-coil region" evidence="2">
    <location>
        <begin position="224"/>
        <end position="251"/>
    </location>
</feature>
<dbReference type="SMART" id="SM00530">
    <property type="entry name" value="HTH_XRE"/>
    <property type="match status" value="1"/>
</dbReference>
<feature type="domain" description="HTH cro/C1-type" evidence="3">
    <location>
        <begin position="7"/>
        <end position="62"/>
    </location>
</feature>
<dbReference type="RefSeq" id="WP_118544791.1">
    <property type="nucleotide sequence ID" value="NZ_CP060632.1"/>
</dbReference>
<keyword evidence="1" id="KW-0238">DNA-binding</keyword>
<dbReference type="EMBL" id="CP060632">
    <property type="protein sequence ID" value="QNL98940.1"/>
    <property type="molecule type" value="Genomic_DNA"/>
</dbReference>
<evidence type="ECO:0000256" key="1">
    <source>
        <dbReference type="ARBA" id="ARBA00023125"/>
    </source>
</evidence>